<accession>A0A8H7UI26</accession>
<organism evidence="1 2">
    <name type="scientific">Umbelopsis vinacea</name>
    <dbReference type="NCBI Taxonomy" id="44442"/>
    <lineage>
        <taxon>Eukaryota</taxon>
        <taxon>Fungi</taxon>
        <taxon>Fungi incertae sedis</taxon>
        <taxon>Mucoromycota</taxon>
        <taxon>Mucoromycotina</taxon>
        <taxon>Umbelopsidomycetes</taxon>
        <taxon>Umbelopsidales</taxon>
        <taxon>Umbelopsidaceae</taxon>
        <taxon>Umbelopsis</taxon>
    </lineage>
</organism>
<dbReference type="Proteomes" id="UP000612746">
    <property type="component" value="Unassembled WGS sequence"/>
</dbReference>
<evidence type="ECO:0000313" key="2">
    <source>
        <dbReference type="Proteomes" id="UP000612746"/>
    </source>
</evidence>
<evidence type="ECO:0000313" key="1">
    <source>
        <dbReference type="EMBL" id="KAG2183875.1"/>
    </source>
</evidence>
<gene>
    <name evidence="1" type="ORF">INT44_008886</name>
</gene>
<reference evidence="1" key="1">
    <citation type="submission" date="2020-12" db="EMBL/GenBank/DDBJ databases">
        <title>Metabolic potential, ecology and presence of endohyphal bacteria is reflected in genomic diversity of Mucoromycotina.</title>
        <authorList>
            <person name="Muszewska A."/>
            <person name="Okrasinska A."/>
            <person name="Steczkiewicz K."/>
            <person name="Drgas O."/>
            <person name="Orlowska M."/>
            <person name="Perlinska-Lenart U."/>
            <person name="Aleksandrzak-Piekarczyk T."/>
            <person name="Szatraj K."/>
            <person name="Zielenkiewicz U."/>
            <person name="Pilsyk S."/>
            <person name="Malc E."/>
            <person name="Mieczkowski P."/>
            <person name="Kruszewska J.S."/>
            <person name="Biernat P."/>
            <person name="Pawlowska J."/>
        </authorList>
    </citation>
    <scope>NUCLEOTIDE SEQUENCE</scope>
    <source>
        <strain evidence="1">WA0000051536</strain>
    </source>
</reference>
<sequence>MRGQNLASTGGPGKRKRRAFANIKNTCSTAHQNYHLKTYGHIRTSVQSHDTSRPSTYKNCDMVYRILWQQEELTTTACQGFGKIWARFATSIEVDESRTCIMPFLMLGFET</sequence>
<comment type="caution">
    <text evidence="1">The sequence shown here is derived from an EMBL/GenBank/DDBJ whole genome shotgun (WGS) entry which is preliminary data.</text>
</comment>
<protein>
    <submittedName>
        <fullName evidence="1">Uncharacterized protein</fullName>
    </submittedName>
</protein>
<name>A0A8H7UI26_9FUNG</name>
<keyword evidence="2" id="KW-1185">Reference proteome</keyword>
<proteinExistence type="predicted"/>
<dbReference type="EMBL" id="JAEPRA010000006">
    <property type="protein sequence ID" value="KAG2183875.1"/>
    <property type="molecule type" value="Genomic_DNA"/>
</dbReference>
<dbReference type="AlphaFoldDB" id="A0A8H7UI26"/>